<feature type="transmembrane region" description="Helical" evidence="1">
    <location>
        <begin position="339"/>
        <end position="357"/>
    </location>
</feature>
<feature type="transmembrane region" description="Helical" evidence="1">
    <location>
        <begin position="315"/>
        <end position="332"/>
    </location>
</feature>
<evidence type="ECO:0000313" key="3">
    <source>
        <dbReference type="Proteomes" id="UP000270046"/>
    </source>
</evidence>
<feature type="transmembrane region" description="Helical" evidence="1">
    <location>
        <begin position="425"/>
        <end position="441"/>
    </location>
</feature>
<dbReference type="OrthoDB" id="2220917at2"/>
<sequence>MNIRLNKYLPALNSFSGILYNLLPIAYLVYAIILVCIATFMTPPFQNPDEPNHFARAEQVSRFEWIPTFVHENNKAGLTEAERLFGPDKGGFKTDGGIYHVDSLVQTPPKTLNKTTLANADNVKWGESAIYYNFGNTAIYPPVVYFMPALGIAIGKLFNMSVITTLYISRLLNATLSVAITFIALLLARRSRILLFVVLLFPMTAAMFASVSQDAILISCSFLIVAIVDHIEFDTTNGYQKWQLYTLITLLAVVAVGKPPYLLFAAIVLFTKFSRKQKIAGICIPFAVLISWLVINHANFGVRFASPELRVNAHLQFLGIIHRPLNFISMFFKYDKMALINFAHMFVGVLGPLTLVFSDIYYRNAYIVLCVGMLAATGFKKNDKYVLRFVLISIVILTTIAILTAQYITWTALNSETLSGMQGRYLLPVYPFLALALSGFNANNKLNWLKTPLLIAVIIFPVYTAITMVQGLTSKYYQDTTITRAHHPITTSQKNQHLCIL</sequence>
<dbReference type="InterPro" id="IPR018674">
    <property type="entry name" value="DUF2142_membrane"/>
</dbReference>
<reference evidence="2 3" key="1">
    <citation type="submission" date="2018-10" db="EMBL/GenBank/DDBJ databases">
        <title>Genome sequencing of Mucilaginibacter sp. HYN0043.</title>
        <authorList>
            <person name="Kim M."/>
            <person name="Yi H."/>
        </authorList>
    </citation>
    <scope>NUCLEOTIDE SEQUENCE [LARGE SCALE GENOMIC DNA]</scope>
    <source>
        <strain evidence="2 3">HYN0043</strain>
    </source>
</reference>
<feature type="transmembrane region" description="Helical" evidence="1">
    <location>
        <begin position="193"/>
        <end position="209"/>
    </location>
</feature>
<feature type="transmembrane region" description="Helical" evidence="1">
    <location>
        <begin position="20"/>
        <end position="41"/>
    </location>
</feature>
<evidence type="ECO:0000313" key="2">
    <source>
        <dbReference type="EMBL" id="AYL95556.1"/>
    </source>
</evidence>
<feature type="transmembrane region" description="Helical" evidence="1">
    <location>
        <begin position="245"/>
        <end position="270"/>
    </location>
</feature>
<feature type="transmembrane region" description="Helical" evidence="1">
    <location>
        <begin position="386"/>
        <end position="405"/>
    </location>
</feature>
<feature type="transmembrane region" description="Helical" evidence="1">
    <location>
        <begin position="453"/>
        <end position="472"/>
    </location>
</feature>
<keyword evidence="1" id="KW-0472">Membrane</keyword>
<dbReference type="KEGG" id="muh:HYN43_009760"/>
<dbReference type="Proteomes" id="UP000270046">
    <property type="component" value="Chromosome"/>
</dbReference>
<dbReference type="EMBL" id="CP032869">
    <property type="protein sequence ID" value="AYL95556.1"/>
    <property type="molecule type" value="Genomic_DNA"/>
</dbReference>
<feature type="transmembrane region" description="Helical" evidence="1">
    <location>
        <begin position="138"/>
        <end position="158"/>
    </location>
</feature>
<keyword evidence="1" id="KW-0812">Transmembrane</keyword>
<feature type="transmembrane region" description="Helical" evidence="1">
    <location>
        <begin position="279"/>
        <end position="295"/>
    </location>
</feature>
<dbReference type="Pfam" id="PF09913">
    <property type="entry name" value="DUF2142"/>
    <property type="match status" value="1"/>
</dbReference>
<feature type="transmembrane region" description="Helical" evidence="1">
    <location>
        <begin position="363"/>
        <end position="379"/>
    </location>
</feature>
<feature type="transmembrane region" description="Helical" evidence="1">
    <location>
        <begin position="170"/>
        <end position="187"/>
    </location>
</feature>
<keyword evidence="3" id="KW-1185">Reference proteome</keyword>
<gene>
    <name evidence="2" type="ORF">HYN43_009760</name>
</gene>
<accession>A0A494VK94</accession>
<proteinExistence type="predicted"/>
<keyword evidence="1" id="KW-1133">Transmembrane helix</keyword>
<evidence type="ECO:0000256" key="1">
    <source>
        <dbReference type="SAM" id="Phobius"/>
    </source>
</evidence>
<dbReference type="RefSeq" id="WP_119411515.1">
    <property type="nucleotide sequence ID" value="NZ_CP032869.1"/>
</dbReference>
<organism evidence="2 3">
    <name type="scientific">Mucilaginibacter celer</name>
    <dbReference type="NCBI Taxonomy" id="2305508"/>
    <lineage>
        <taxon>Bacteria</taxon>
        <taxon>Pseudomonadati</taxon>
        <taxon>Bacteroidota</taxon>
        <taxon>Sphingobacteriia</taxon>
        <taxon>Sphingobacteriales</taxon>
        <taxon>Sphingobacteriaceae</taxon>
        <taxon>Mucilaginibacter</taxon>
    </lineage>
</organism>
<protein>
    <submittedName>
        <fullName evidence="2">DUF2142 domain-containing protein</fullName>
    </submittedName>
</protein>
<name>A0A494VK94_9SPHI</name>
<dbReference type="AlphaFoldDB" id="A0A494VK94"/>